<accession>A0A3B1ANI8</accession>
<dbReference type="InterPro" id="IPR036280">
    <property type="entry name" value="Multihaem_cyt_sf"/>
</dbReference>
<name>A0A3B1ANI8_9ZZZZ</name>
<evidence type="ECO:0000313" key="2">
    <source>
        <dbReference type="EMBL" id="VAW95484.1"/>
    </source>
</evidence>
<dbReference type="SUPFAM" id="SSF48695">
    <property type="entry name" value="Multiheme cytochromes"/>
    <property type="match status" value="1"/>
</dbReference>
<sequence>MHYVLVFALLLVSTATTAMQPVDLPPLHHLVNIKPAKSMQLPETFPLNHRGEIVCETCHGIEEIEDIPFDEVDKYAPEFLREGPYAKSTAFCYRCHEEKAYRRQNIHDLLDAQGKYDEKACEYCHQKALDPEKEYTREQLQLRLPPETICLGCHLKTPHLNALNHLLKPDKKMRRRMQAAERKLGIILPLDEQDRIMCVTCHSPHERGLIAETKPAGKQVAGGDLKEGVVYEDHPWDTVYRADKQARLDKLQGNAAPVKLHYRRLRSEVLLRLSAKDGALCLACHEFER</sequence>
<dbReference type="AlphaFoldDB" id="A0A3B1ANI8"/>
<proteinExistence type="predicted"/>
<dbReference type="InterPro" id="IPR051829">
    <property type="entry name" value="Multiheme_Cytochr_ET"/>
</dbReference>
<evidence type="ECO:0000256" key="1">
    <source>
        <dbReference type="ARBA" id="ARBA00022729"/>
    </source>
</evidence>
<reference evidence="2" key="1">
    <citation type="submission" date="2018-06" db="EMBL/GenBank/DDBJ databases">
        <authorList>
            <person name="Zhirakovskaya E."/>
        </authorList>
    </citation>
    <scope>NUCLEOTIDE SEQUENCE</scope>
</reference>
<gene>
    <name evidence="2" type="ORF">MNBD_GAMMA20-1466</name>
</gene>
<dbReference type="PANTHER" id="PTHR35038">
    <property type="entry name" value="DISSIMILATORY SULFITE REDUCTASE SIRA"/>
    <property type="match status" value="1"/>
</dbReference>
<organism evidence="2">
    <name type="scientific">hydrothermal vent metagenome</name>
    <dbReference type="NCBI Taxonomy" id="652676"/>
    <lineage>
        <taxon>unclassified sequences</taxon>
        <taxon>metagenomes</taxon>
        <taxon>ecological metagenomes</taxon>
    </lineage>
</organism>
<keyword evidence="1" id="KW-0732">Signal</keyword>
<protein>
    <submittedName>
        <fullName evidence="2">Uncharacterized protein</fullName>
    </submittedName>
</protein>
<dbReference type="Gene3D" id="1.10.1130.10">
    <property type="entry name" value="Flavocytochrome C3, Chain A"/>
    <property type="match status" value="1"/>
</dbReference>
<dbReference type="EMBL" id="UOFU01000074">
    <property type="protein sequence ID" value="VAW95484.1"/>
    <property type="molecule type" value="Genomic_DNA"/>
</dbReference>